<protein>
    <submittedName>
        <fullName evidence="1">Uncharacterized protein</fullName>
    </submittedName>
</protein>
<evidence type="ECO:0000313" key="1">
    <source>
        <dbReference type="EMBL" id="HFM98665.1"/>
    </source>
</evidence>
<dbReference type="EMBL" id="DSRU01000192">
    <property type="protein sequence ID" value="HFM98665.1"/>
    <property type="molecule type" value="Genomic_DNA"/>
</dbReference>
<gene>
    <name evidence="1" type="ORF">ENR64_13100</name>
</gene>
<dbReference type="AlphaFoldDB" id="A0A7C3KFF0"/>
<sequence length="69" mass="8430">MMSCRLFWRTVRLTYPWIPLTVMLWRVATSTDNLRRTHAQIRFWLLYSRIDFGNLLAIAIDLIQPEYWV</sequence>
<proteinExistence type="predicted"/>
<reference evidence="1" key="1">
    <citation type="journal article" date="2020" name="mSystems">
        <title>Genome- and Community-Level Interaction Insights into Carbon Utilization and Element Cycling Functions of Hydrothermarchaeota in Hydrothermal Sediment.</title>
        <authorList>
            <person name="Zhou Z."/>
            <person name="Liu Y."/>
            <person name="Xu W."/>
            <person name="Pan J."/>
            <person name="Luo Z.H."/>
            <person name="Li M."/>
        </authorList>
    </citation>
    <scope>NUCLEOTIDE SEQUENCE [LARGE SCALE GENOMIC DNA]</scope>
    <source>
        <strain evidence="1">SpSt-418</strain>
    </source>
</reference>
<organism evidence="1">
    <name type="scientific">Oscillatoriales cyanobacterium SpSt-418</name>
    <dbReference type="NCBI Taxonomy" id="2282169"/>
    <lineage>
        <taxon>Bacteria</taxon>
        <taxon>Bacillati</taxon>
        <taxon>Cyanobacteriota</taxon>
        <taxon>Cyanophyceae</taxon>
        <taxon>Oscillatoriophycideae</taxon>
        <taxon>Oscillatoriales</taxon>
    </lineage>
</organism>
<comment type="caution">
    <text evidence="1">The sequence shown here is derived from an EMBL/GenBank/DDBJ whole genome shotgun (WGS) entry which is preliminary data.</text>
</comment>
<name>A0A7C3KFF0_9CYAN</name>
<accession>A0A7C3KFF0</accession>